<dbReference type="EMBL" id="BAOS01000028">
    <property type="protein sequence ID" value="GAX62031.1"/>
    <property type="molecule type" value="Genomic_DNA"/>
</dbReference>
<dbReference type="InterPro" id="IPR058837">
    <property type="entry name" value="MamS_MamX_dom"/>
</dbReference>
<evidence type="ECO:0000313" key="3">
    <source>
        <dbReference type="Proteomes" id="UP000218542"/>
    </source>
</evidence>
<keyword evidence="2" id="KW-0032">Aminotransferase</keyword>
<organism evidence="2 3">
    <name type="scientific">Candidatus Scalindua japonica</name>
    <dbReference type="NCBI Taxonomy" id="1284222"/>
    <lineage>
        <taxon>Bacteria</taxon>
        <taxon>Pseudomonadati</taxon>
        <taxon>Planctomycetota</taxon>
        <taxon>Candidatus Brocadiia</taxon>
        <taxon>Candidatus Brocadiales</taxon>
        <taxon>Candidatus Scalinduaceae</taxon>
        <taxon>Candidatus Scalindua</taxon>
    </lineage>
</organism>
<evidence type="ECO:0000313" key="2">
    <source>
        <dbReference type="EMBL" id="GAX62031.1"/>
    </source>
</evidence>
<dbReference type="OrthoDB" id="5455132at2"/>
<sequence length="152" mass="17051">MKILILIMLMITVFVSANESFAQRGMGRGSEVWGLENQYCLSYIPDTVETIGGEVIRVEKVSPEKGMFYGVHLIVKTGEETISVHLGPGWYLQGQGVMFEPGDKVEITGSKVAFDEEEAIIAAEITKGDKILKLRDKNGLPFWRDRMGRRVR</sequence>
<gene>
    <name evidence="2" type="ORF">SCALIN_C28_0233</name>
</gene>
<reference evidence="3" key="1">
    <citation type="journal article" date="2017" name="Environ. Microbiol. Rep.">
        <title>Genetic Diversity of Marine Anaerobic Ammonium-Oxidizing Bacteria as Revealed by Genomic and Proteomic Analyses of 'Candidatus Scalindua japonica'.</title>
        <authorList>
            <person name="Oshiki M."/>
            <person name="Mizuto K."/>
            <person name="Kimura Z."/>
            <person name="Kindaichi T."/>
            <person name="Satoh H."/>
            <person name="Okabe S."/>
        </authorList>
    </citation>
    <scope>NUCLEOTIDE SEQUENCE [LARGE SCALE GENOMIC DNA]</scope>
    <source>
        <strain evidence="3">husup-a2</strain>
    </source>
</reference>
<dbReference type="RefSeq" id="WP_096895601.1">
    <property type="nucleotide sequence ID" value="NZ_BAOS01000028.1"/>
</dbReference>
<evidence type="ECO:0000259" key="1">
    <source>
        <dbReference type="Pfam" id="PF26390"/>
    </source>
</evidence>
<dbReference type="Proteomes" id="UP000218542">
    <property type="component" value="Unassembled WGS sequence"/>
</dbReference>
<dbReference type="Pfam" id="PF26390">
    <property type="entry name" value="MamS_MamX"/>
    <property type="match status" value="1"/>
</dbReference>
<protein>
    <submittedName>
        <fullName evidence="2">Glutamate-1-semialdehyde aminotransferase</fullName>
    </submittedName>
</protein>
<dbReference type="GO" id="GO:0008483">
    <property type="term" value="F:transaminase activity"/>
    <property type="evidence" value="ECO:0007669"/>
    <property type="project" value="UniProtKB-KW"/>
</dbReference>
<proteinExistence type="predicted"/>
<comment type="caution">
    <text evidence="2">The sequence shown here is derived from an EMBL/GenBank/DDBJ whole genome shotgun (WGS) entry which is preliminary data.</text>
</comment>
<keyword evidence="2" id="KW-0808">Transferase</keyword>
<accession>A0A286U1U8</accession>
<name>A0A286U1U8_9BACT</name>
<feature type="domain" description="Magnetosome protein MamS/MamX" evidence="1">
    <location>
        <begin position="47"/>
        <end position="132"/>
    </location>
</feature>
<dbReference type="AlphaFoldDB" id="A0A286U1U8"/>
<keyword evidence="3" id="KW-1185">Reference proteome</keyword>